<sequence>YECMTSIEVSNLQRLKWIYCSGHVSVCGNLRVDRLASTLSIVGKLKMDKGDVRRSLSDCLLDEDTK</sequence>
<feature type="non-terminal residue" evidence="1">
    <location>
        <position position="1"/>
    </location>
</feature>
<proteinExistence type="predicted"/>
<name>A0A0B6YZX7_9EUPU</name>
<gene>
    <name evidence="1" type="primary">ORF41727</name>
</gene>
<evidence type="ECO:0000313" key="1">
    <source>
        <dbReference type="EMBL" id="CEK61246.1"/>
    </source>
</evidence>
<feature type="non-terminal residue" evidence="1">
    <location>
        <position position="66"/>
    </location>
</feature>
<dbReference type="AlphaFoldDB" id="A0A0B6YZX7"/>
<protein>
    <submittedName>
        <fullName evidence="1">Uncharacterized protein</fullName>
    </submittedName>
</protein>
<accession>A0A0B6YZX7</accession>
<reference evidence="1" key="1">
    <citation type="submission" date="2014-12" db="EMBL/GenBank/DDBJ databases">
        <title>Insight into the proteome of Arion vulgaris.</title>
        <authorList>
            <person name="Aradska J."/>
            <person name="Bulat T."/>
            <person name="Smidak R."/>
            <person name="Sarate P."/>
            <person name="Gangsoo J."/>
            <person name="Sialana F."/>
            <person name="Bilban M."/>
            <person name="Lubec G."/>
        </authorList>
    </citation>
    <scope>NUCLEOTIDE SEQUENCE</scope>
    <source>
        <tissue evidence="1">Skin</tissue>
    </source>
</reference>
<organism evidence="1">
    <name type="scientific">Arion vulgaris</name>
    <dbReference type="NCBI Taxonomy" id="1028688"/>
    <lineage>
        <taxon>Eukaryota</taxon>
        <taxon>Metazoa</taxon>
        <taxon>Spiralia</taxon>
        <taxon>Lophotrochozoa</taxon>
        <taxon>Mollusca</taxon>
        <taxon>Gastropoda</taxon>
        <taxon>Heterobranchia</taxon>
        <taxon>Euthyneura</taxon>
        <taxon>Panpulmonata</taxon>
        <taxon>Eupulmonata</taxon>
        <taxon>Stylommatophora</taxon>
        <taxon>Helicina</taxon>
        <taxon>Arionoidea</taxon>
        <taxon>Arionidae</taxon>
        <taxon>Arion</taxon>
    </lineage>
</organism>
<dbReference type="EMBL" id="HACG01014381">
    <property type="protein sequence ID" value="CEK61246.1"/>
    <property type="molecule type" value="Transcribed_RNA"/>
</dbReference>